<feature type="transmembrane region" description="Helical" evidence="1">
    <location>
        <begin position="195"/>
        <end position="213"/>
    </location>
</feature>
<keyword evidence="3" id="KW-1185">Reference proteome</keyword>
<feature type="transmembrane region" description="Helical" evidence="1">
    <location>
        <begin position="305"/>
        <end position="329"/>
    </location>
</feature>
<keyword evidence="1" id="KW-0812">Transmembrane</keyword>
<proteinExistence type="predicted"/>
<dbReference type="EMBL" id="JPME01000005">
    <property type="protein sequence ID" value="KEZ91335.1"/>
    <property type="molecule type" value="Genomic_DNA"/>
</dbReference>
<evidence type="ECO:0000313" key="2">
    <source>
        <dbReference type="EMBL" id="KEZ91335.1"/>
    </source>
</evidence>
<feature type="transmembrane region" description="Helical" evidence="1">
    <location>
        <begin position="408"/>
        <end position="431"/>
    </location>
</feature>
<sequence length="456" mass="48392">MFDPYLVLTPLHYIYLIGVIVILTVMVLRKDTPLVCILFLFLLGLVGLKSLTGGIMTVFNAILYASREFMDIIATIALVTALSKCLKDLGSDYLMMIPMSKVMKTPSLTWWILGGTMLLFSLFLWPSPSVALVGAIMLPLAVRAGLDPLAAAMAMNLFGHGIALSYDFVIQGAPSISAAAASITTDEVLIKGRPLFLVMGIVTVASAYLLNRSEIAACCQEVHIQNAEEHHEIGIAAITMAILTPLFFLADILLMLAFDIKGGDATSMVSGTAVLVMCIGAFLGFGRHSLEKVTSYATDGFLFAIRIFAPVIIIGAFFFLGGGGITSIMGDQFQRGIMNDWAIWLAHNVPLNKYMAAFFQLVIGGLTGLDGSGFSGLPLTGSLAHTFGTAVGASVPILATLGQISAIFVGGGTIVPWGLIPVAAICSVNPLELARKNLPPVMIGFLATFIAACFLL</sequence>
<feature type="transmembrane region" description="Helical" evidence="1">
    <location>
        <begin position="437"/>
        <end position="455"/>
    </location>
</feature>
<dbReference type="OrthoDB" id="8641791at2"/>
<accession>A0A084JQV1</accession>
<keyword evidence="1" id="KW-0472">Membrane</keyword>
<dbReference type="AlphaFoldDB" id="A0A084JQV1"/>
<organism evidence="2 3">
    <name type="scientific">Lacrimispora celerecrescens</name>
    <dbReference type="NCBI Taxonomy" id="29354"/>
    <lineage>
        <taxon>Bacteria</taxon>
        <taxon>Bacillati</taxon>
        <taxon>Bacillota</taxon>
        <taxon>Clostridia</taxon>
        <taxon>Lachnospirales</taxon>
        <taxon>Lachnospiraceae</taxon>
        <taxon>Lacrimispora</taxon>
    </lineage>
</organism>
<dbReference type="STRING" id="29354.IO98_03390"/>
<evidence type="ECO:0000256" key="1">
    <source>
        <dbReference type="SAM" id="Phobius"/>
    </source>
</evidence>
<feature type="transmembrane region" description="Helical" evidence="1">
    <location>
        <begin position="35"/>
        <end position="63"/>
    </location>
</feature>
<evidence type="ECO:0000313" key="3">
    <source>
        <dbReference type="Proteomes" id="UP000028525"/>
    </source>
</evidence>
<comment type="caution">
    <text evidence="2">The sequence shown here is derived from an EMBL/GenBank/DDBJ whole genome shotgun (WGS) entry which is preliminary data.</text>
</comment>
<feature type="transmembrane region" description="Helical" evidence="1">
    <location>
        <begin position="383"/>
        <end position="401"/>
    </location>
</feature>
<feature type="transmembrane region" description="Helical" evidence="1">
    <location>
        <begin position="12"/>
        <end position="28"/>
    </location>
</feature>
<feature type="transmembrane region" description="Helical" evidence="1">
    <location>
        <begin position="107"/>
        <end position="124"/>
    </location>
</feature>
<gene>
    <name evidence="2" type="ORF">IO98_03390</name>
</gene>
<dbReference type="RefSeq" id="WP_038277869.1">
    <property type="nucleotide sequence ID" value="NZ_JPME01000005.1"/>
</dbReference>
<reference evidence="2 3" key="1">
    <citation type="submission" date="2014-07" db="EMBL/GenBank/DDBJ databases">
        <title>Draft genome of Clostridium celerecrescens 152B isolated from sediments associated with methane hydrate from Krishna Godavari basin.</title>
        <authorList>
            <person name="Honkalas V.S."/>
            <person name="Dabir A.P."/>
            <person name="Arora P."/>
            <person name="Dhakephalkar P.K."/>
        </authorList>
    </citation>
    <scope>NUCLEOTIDE SEQUENCE [LARGE SCALE GENOMIC DNA]</scope>
    <source>
        <strain evidence="2 3">152B</strain>
    </source>
</reference>
<feature type="transmembrane region" description="Helical" evidence="1">
    <location>
        <begin position="265"/>
        <end position="285"/>
    </location>
</feature>
<feature type="transmembrane region" description="Helical" evidence="1">
    <location>
        <begin position="233"/>
        <end position="258"/>
    </location>
</feature>
<feature type="transmembrane region" description="Helical" evidence="1">
    <location>
        <begin position="130"/>
        <end position="146"/>
    </location>
</feature>
<feature type="transmembrane region" description="Helical" evidence="1">
    <location>
        <begin position="69"/>
        <end position="86"/>
    </location>
</feature>
<dbReference type="Proteomes" id="UP000028525">
    <property type="component" value="Unassembled WGS sequence"/>
</dbReference>
<keyword evidence="1" id="KW-1133">Transmembrane helix</keyword>
<name>A0A084JQV1_9FIRM</name>
<protein>
    <submittedName>
        <fullName evidence="2">Citrate transporter</fullName>
    </submittedName>
</protein>